<dbReference type="Proteomes" id="UP001202248">
    <property type="component" value="Unassembled WGS sequence"/>
</dbReference>
<dbReference type="RefSeq" id="WP_240827249.1">
    <property type="nucleotide sequence ID" value="NZ_JAKWBL010000001.1"/>
</dbReference>
<dbReference type="InterPro" id="IPR055170">
    <property type="entry name" value="GFO_IDH_MocA-like_dom"/>
</dbReference>
<evidence type="ECO:0000313" key="4">
    <source>
        <dbReference type="Proteomes" id="UP001202248"/>
    </source>
</evidence>
<organism evidence="3 4">
    <name type="scientific">Niabella ginsengisoli</name>
    <dbReference type="NCBI Taxonomy" id="522298"/>
    <lineage>
        <taxon>Bacteria</taxon>
        <taxon>Pseudomonadati</taxon>
        <taxon>Bacteroidota</taxon>
        <taxon>Chitinophagia</taxon>
        <taxon>Chitinophagales</taxon>
        <taxon>Chitinophagaceae</taxon>
        <taxon>Niabella</taxon>
    </lineage>
</organism>
<comment type="caution">
    <text evidence="3">The sequence shown here is derived from an EMBL/GenBank/DDBJ whole genome shotgun (WGS) entry which is preliminary data.</text>
</comment>
<accession>A0ABS9SHQ2</accession>
<evidence type="ECO:0000313" key="3">
    <source>
        <dbReference type="EMBL" id="MCH5597893.1"/>
    </source>
</evidence>
<evidence type="ECO:0000259" key="1">
    <source>
        <dbReference type="Pfam" id="PF01408"/>
    </source>
</evidence>
<dbReference type="PANTHER" id="PTHR43708:SF3">
    <property type="entry name" value="OXIDOREDUCTASE"/>
    <property type="match status" value="1"/>
</dbReference>
<reference evidence="3 4" key="1">
    <citation type="submission" date="2022-02" db="EMBL/GenBank/DDBJ databases">
        <authorList>
            <person name="Min J."/>
        </authorList>
    </citation>
    <scope>NUCLEOTIDE SEQUENCE [LARGE SCALE GENOMIC DNA]</scope>
    <source>
        <strain evidence="3 4">GR10-1</strain>
    </source>
</reference>
<name>A0ABS9SHQ2_9BACT</name>
<sequence>MKEKLRAGMIGGGKGAFIGAVHRIALNMDGLIELCCGALSQNPDKAKESGRELFLPEDRIYGSYQEMFKKESELPEDERMQFVIIVTPNFAHFEPAMMALEYGFNVMIDKPMTLTLEEAKLLKSKIDETGLLLGLTHTYSGYPLVKEAKKMVADGKLGNIRKIYVEYPQGWLSQLSEGDGNKQAAWRTDPTKSGKAGCMGDIGTHAAHLAEYISGLKITKMCADLNIVVPGRMLDDDGSVLLKFDNGASGVLIASQIAAGEENDLNIRIYGEKGGLKWSQQEPNTLIVKWLDAPVQIYRTGNGYLSEIAQFNTRTPGGHPEGYLEAFANLYKNFVLTLSAKLNNEPVDPLLDFPTVEDGVRGMAFIDNVVASSQSDQKWWDFVV</sequence>
<feature type="domain" description="GFO/IDH/MocA-like oxidoreductase" evidence="2">
    <location>
        <begin position="146"/>
        <end position="276"/>
    </location>
</feature>
<dbReference type="SUPFAM" id="SSF55347">
    <property type="entry name" value="Glyceraldehyde-3-phosphate dehydrogenase-like, C-terminal domain"/>
    <property type="match status" value="1"/>
</dbReference>
<dbReference type="Gene3D" id="3.40.50.720">
    <property type="entry name" value="NAD(P)-binding Rossmann-like Domain"/>
    <property type="match status" value="1"/>
</dbReference>
<dbReference type="Pfam" id="PF01408">
    <property type="entry name" value="GFO_IDH_MocA"/>
    <property type="match status" value="1"/>
</dbReference>
<feature type="domain" description="Gfo/Idh/MocA-like oxidoreductase N-terminal" evidence="1">
    <location>
        <begin position="6"/>
        <end position="135"/>
    </location>
</feature>
<gene>
    <name evidence="3" type="ORF">MKP09_08235</name>
</gene>
<keyword evidence="4" id="KW-1185">Reference proteome</keyword>
<dbReference type="InterPro" id="IPR051317">
    <property type="entry name" value="Gfo/Idh/MocA_oxidoreduct"/>
</dbReference>
<dbReference type="Pfam" id="PF22725">
    <property type="entry name" value="GFO_IDH_MocA_C3"/>
    <property type="match status" value="1"/>
</dbReference>
<dbReference type="PANTHER" id="PTHR43708">
    <property type="entry name" value="CONSERVED EXPRESSED OXIDOREDUCTASE (EUROFUNG)"/>
    <property type="match status" value="1"/>
</dbReference>
<dbReference type="InterPro" id="IPR036291">
    <property type="entry name" value="NAD(P)-bd_dom_sf"/>
</dbReference>
<dbReference type="EMBL" id="JAKWBL010000001">
    <property type="protein sequence ID" value="MCH5597893.1"/>
    <property type="molecule type" value="Genomic_DNA"/>
</dbReference>
<protein>
    <submittedName>
        <fullName evidence="3">Gfo/Idh/MocA family oxidoreductase</fullName>
    </submittedName>
</protein>
<evidence type="ECO:0000259" key="2">
    <source>
        <dbReference type="Pfam" id="PF22725"/>
    </source>
</evidence>
<dbReference type="SUPFAM" id="SSF51735">
    <property type="entry name" value="NAD(P)-binding Rossmann-fold domains"/>
    <property type="match status" value="1"/>
</dbReference>
<dbReference type="Gene3D" id="3.30.360.10">
    <property type="entry name" value="Dihydrodipicolinate Reductase, domain 2"/>
    <property type="match status" value="1"/>
</dbReference>
<dbReference type="InterPro" id="IPR000683">
    <property type="entry name" value="Gfo/Idh/MocA-like_OxRdtase_N"/>
</dbReference>
<proteinExistence type="predicted"/>